<feature type="compositionally biased region" description="Low complexity" evidence="2">
    <location>
        <begin position="248"/>
        <end position="258"/>
    </location>
</feature>
<accession>A0A9W6F9F2</accession>
<keyword evidence="5" id="KW-1185">Reference proteome</keyword>
<dbReference type="PANTHER" id="PTHR15462">
    <property type="entry name" value="SERINE PROTEASE"/>
    <property type="match status" value="1"/>
</dbReference>
<dbReference type="InterPro" id="IPR050966">
    <property type="entry name" value="Glutamyl_endopeptidase"/>
</dbReference>
<feature type="domain" description="Peptidase S1" evidence="3">
    <location>
        <begin position="57"/>
        <end position="246"/>
    </location>
</feature>
<dbReference type="SUPFAM" id="SSF50494">
    <property type="entry name" value="Trypsin-like serine proteases"/>
    <property type="match status" value="1"/>
</dbReference>
<proteinExistence type="predicted"/>
<dbReference type="EMBL" id="BRXU01000044">
    <property type="protein sequence ID" value="GLC61259.1"/>
    <property type="molecule type" value="Genomic_DNA"/>
</dbReference>
<reference evidence="4 5" key="1">
    <citation type="journal article" date="2023" name="Commun. Biol.">
        <title>Reorganization of the ancestral sex-determining regions during the evolution of trioecy in Pleodorina starrii.</title>
        <authorList>
            <person name="Takahashi K."/>
            <person name="Suzuki S."/>
            <person name="Kawai-Toyooka H."/>
            <person name="Yamamoto K."/>
            <person name="Hamaji T."/>
            <person name="Ootsuki R."/>
            <person name="Yamaguchi H."/>
            <person name="Kawachi M."/>
            <person name="Higashiyama T."/>
            <person name="Nozaki H."/>
        </authorList>
    </citation>
    <scope>NUCLEOTIDE SEQUENCE [LARGE SCALE GENOMIC DNA]</scope>
    <source>
        <strain evidence="4 5">NIES-4479</strain>
    </source>
</reference>
<dbReference type="Gene3D" id="2.40.10.10">
    <property type="entry name" value="Trypsin-like serine proteases"/>
    <property type="match status" value="2"/>
</dbReference>
<name>A0A9W6F9F2_9CHLO</name>
<dbReference type="InterPro" id="IPR001254">
    <property type="entry name" value="Trypsin_dom"/>
</dbReference>
<feature type="region of interest" description="Disordered" evidence="2">
    <location>
        <begin position="199"/>
        <end position="269"/>
    </location>
</feature>
<dbReference type="InterPro" id="IPR009003">
    <property type="entry name" value="Peptidase_S1_PA"/>
</dbReference>
<feature type="region of interest" description="Disordered" evidence="2">
    <location>
        <begin position="1"/>
        <end position="33"/>
    </location>
</feature>
<feature type="compositionally biased region" description="Gly residues" evidence="2">
    <location>
        <begin position="207"/>
        <end position="223"/>
    </location>
</feature>
<dbReference type="GO" id="GO:0004252">
    <property type="term" value="F:serine-type endopeptidase activity"/>
    <property type="evidence" value="ECO:0007669"/>
    <property type="project" value="InterPro"/>
</dbReference>
<evidence type="ECO:0000313" key="5">
    <source>
        <dbReference type="Proteomes" id="UP001165080"/>
    </source>
</evidence>
<dbReference type="AlphaFoldDB" id="A0A9W6F9F2"/>
<dbReference type="PANTHER" id="PTHR15462:SF8">
    <property type="entry name" value="SERINE PROTEASE"/>
    <property type="match status" value="1"/>
</dbReference>
<sequence length="318" mass="31961">MTQAQAQAQAQAAAPPSNTAPRSDGADGAEGSCAPGPGVSGGCGHNGAAGGLTRADVPPSQPYNLVGQLRNGCTAFLAGPCHVITVAHCVYDPAQDIWWPGLEFSAGRNGASAWAPYGTATWRATEVPEGWRRSGGAGTAGAELYDYAVVVLAAPLGRQLGWMQPGGCRPTDDTAPVVVQVAGYPDDRENGTLWLDTCRLLPPSGGDSQGGGGGGDGGGGGGSALRYHDCHTRGGNSGSPLWLPPGTAASASASASASPAPPSSSSPCVLGMHVAGERVRRWDAAGRLYDSRTRGVAVDLEGAAGAWLRAAIAQHPDC</sequence>
<dbReference type="Pfam" id="PF00089">
    <property type="entry name" value="Trypsin"/>
    <property type="match status" value="1"/>
</dbReference>
<dbReference type="Proteomes" id="UP001165080">
    <property type="component" value="Unassembled WGS sequence"/>
</dbReference>
<feature type="compositionally biased region" description="Low complexity" evidence="2">
    <location>
        <begin position="1"/>
        <end position="14"/>
    </location>
</feature>
<dbReference type="GO" id="GO:0006508">
    <property type="term" value="P:proteolysis"/>
    <property type="evidence" value="ECO:0007669"/>
    <property type="project" value="InterPro"/>
</dbReference>
<keyword evidence="1" id="KW-0732">Signal</keyword>
<dbReference type="InterPro" id="IPR043504">
    <property type="entry name" value="Peptidase_S1_PA_chymotrypsin"/>
</dbReference>
<evidence type="ECO:0000313" key="4">
    <source>
        <dbReference type="EMBL" id="GLC61259.1"/>
    </source>
</evidence>
<organism evidence="4 5">
    <name type="scientific">Pleodorina starrii</name>
    <dbReference type="NCBI Taxonomy" id="330485"/>
    <lineage>
        <taxon>Eukaryota</taxon>
        <taxon>Viridiplantae</taxon>
        <taxon>Chlorophyta</taxon>
        <taxon>core chlorophytes</taxon>
        <taxon>Chlorophyceae</taxon>
        <taxon>CS clade</taxon>
        <taxon>Chlamydomonadales</taxon>
        <taxon>Volvocaceae</taxon>
        <taxon>Pleodorina</taxon>
    </lineage>
</organism>
<gene>
    <name evidence="4" type="primary">PLEST009406</name>
    <name evidence="4" type="ORF">PLESTB_001736800</name>
</gene>
<evidence type="ECO:0000259" key="3">
    <source>
        <dbReference type="Pfam" id="PF00089"/>
    </source>
</evidence>
<dbReference type="OrthoDB" id="543782at2759"/>
<comment type="caution">
    <text evidence="4">The sequence shown here is derived from an EMBL/GenBank/DDBJ whole genome shotgun (WGS) entry which is preliminary data.</text>
</comment>
<evidence type="ECO:0000256" key="1">
    <source>
        <dbReference type="ARBA" id="ARBA00022729"/>
    </source>
</evidence>
<evidence type="ECO:0000256" key="2">
    <source>
        <dbReference type="SAM" id="MobiDB-lite"/>
    </source>
</evidence>
<protein>
    <recommendedName>
        <fullName evidence="3">Peptidase S1 domain-containing protein</fullName>
    </recommendedName>
</protein>